<gene>
    <name evidence="1" type="ORF">NIES21_19490</name>
</gene>
<dbReference type="Proteomes" id="UP000218287">
    <property type="component" value="Chromosome"/>
</dbReference>
<dbReference type="EMBL" id="AP018174">
    <property type="protein sequence ID" value="BAY16126.1"/>
    <property type="molecule type" value="Genomic_DNA"/>
</dbReference>
<reference evidence="1 2" key="1">
    <citation type="submission" date="2017-06" db="EMBL/GenBank/DDBJ databases">
        <title>Genome sequencing of cyanobaciteial culture collection at National Institute for Environmental Studies (NIES).</title>
        <authorList>
            <person name="Hirose Y."/>
            <person name="Shimura Y."/>
            <person name="Fujisawa T."/>
            <person name="Nakamura Y."/>
            <person name="Kawachi M."/>
        </authorList>
    </citation>
    <scope>NUCLEOTIDE SEQUENCE [LARGE SCALE GENOMIC DNA]</scope>
    <source>
        <strain evidence="1 2">NIES-21</strain>
    </source>
</reference>
<dbReference type="Gene3D" id="3.40.50.720">
    <property type="entry name" value="NAD(P)-binding Rossmann-like Domain"/>
    <property type="match status" value="1"/>
</dbReference>
<evidence type="ECO:0000313" key="1">
    <source>
        <dbReference type="EMBL" id="BAY16126.1"/>
    </source>
</evidence>
<dbReference type="OrthoDB" id="9792162at2"/>
<evidence type="ECO:0000313" key="2">
    <source>
        <dbReference type="Proteomes" id="UP000218287"/>
    </source>
</evidence>
<proteinExistence type="predicted"/>
<keyword evidence="1" id="KW-0456">Lyase</keyword>
<keyword evidence="2" id="KW-1185">Reference proteome</keyword>
<name>A0A1Z4GFL3_9CYAN</name>
<organism evidence="1 2">
    <name type="scientific">Anabaenopsis circularis NIES-21</name>
    <dbReference type="NCBI Taxonomy" id="1085406"/>
    <lineage>
        <taxon>Bacteria</taxon>
        <taxon>Bacillati</taxon>
        <taxon>Cyanobacteriota</taxon>
        <taxon>Cyanophyceae</taxon>
        <taxon>Nostocales</taxon>
        <taxon>Nodulariaceae</taxon>
        <taxon>Anabaenopsis</taxon>
    </lineage>
</organism>
<sequence length="68" mass="7892">MNLIKSKSVNFVWESMFTRPMYETDDIQAQHDLLNEVSTLVARQIIQHTMTKNLRALTPDNLAQAHVH</sequence>
<dbReference type="Gene3D" id="3.90.180.10">
    <property type="entry name" value="Medium-chain alcohol dehydrogenases, catalytic domain"/>
    <property type="match status" value="1"/>
</dbReference>
<dbReference type="AlphaFoldDB" id="A0A1Z4GFL3"/>
<accession>A0A1Z4GFL3</accession>
<protein>
    <submittedName>
        <fullName evidence="1">Putative alginate lyase</fullName>
    </submittedName>
</protein>
<dbReference type="GO" id="GO:0016829">
    <property type="term" value="F:lyase activity"/>
    <property type="evidence" value="ECO:0007669"/>
    <property type="project" value="UniProtKB-KW"/>
</dbReference>